<name>A0A103XZV1_CYNCS</name>
<gene>
    <name evidence="3" type="ORF">Ccrd_021814</name>
</gene>
<protein>
    <recommendedName>
        <fullName evidence="5">UDP-glucuronosyl/UDP-glucosyltransferase</fullName>
    </recommendedName>
</protein>
<evidence type="ECO:0000313" key="4">
    <source>
        <dbReference type="Proteomes" id="UP000243975"/>
    </source>
</evidence>
<feature type="compositionally biased region" description="Low complexity" evidence="2">
    <location>
        <begin position="152"/>
        <end position="170"/>
    </location>
</feature>
<evidence type="ECO:0008006" key="5">
    <source>
        <dbReference type="Google" id="ProtNLM"/>
    </source>
</evidence>
<evidence type="ECO:0000256" key="2">
    <source>
        <dbReference type="SAM" id="MobiDB-lite"/>
    </source>
</evidence>
<feature type="region of interest" description="Disordered" evidence="2">
    <location>
        <begin position="151"/>
        <end position="175"/>
    </location>
</feature>
<organism evidence="3 4">
    <name type="scientific">Cynara cardunculus var. scolymus</name>
    <name type="common">Globe artichoke</name>
    <name type="synonym">Cynara scolymus</name>
    <dbReference type="NCBI Taxonomy" id="59895"/>
    <lineage>
        <taxon>Eukaryota</taxon>
        <taxon>Viridiplantae</taxon>
        <taxon>Streptophyta</taxon>
        <taxon>Embryophyta</taxon>
        <taxon>Tracheophyta</taxon>
        <taxon>Spermatophyta</taxon>
        <taxon>Magnoliopsida</taxon>
        <taxon>eudicotyledons</taxon>
        <taxon>Gunneridae</taxon>
        <taxon>Pentapetalae</taxon>
        <taxon>asterids</taxon>
        <taxon>campanulids</taxon>
        <taxon>Asterales</taxon>
        <taxon>Asteraceae</taxon>
        <taxon>Carduoideae</taxon>
        <taxon>Cardueae</taxon>
        <taxon>Carduinae</taxon>
        <taxon>Cynara</taxon>
    </lineage>
</organism>
<proteinExistence type="inferred from homology"/>
<dbReference type="AlphaFoldDB" id="A0A103XZV1"/>
<sequence length="230" mass="24642">MAQGHMIPMVDITRSLAHRGATVTIITTPTGSNPRLLELSKTKTSKSPLTEVGLPEGYESFDMLSSTALFLKFLAAAAILKEPSENMLRRQAVAMLKDYYIGTCCIKDYCCVEIQSMNLSDKIQLGRGSSDSNRCSSLCCNISTAAEKPGRASALSHPSGSPASAAGNGSSRKRTGSPELMCCWRLGPYRMALRGVVTMVTTTFGRCASSLAMSIMGMVWPGANKGIKRK</sequence>
<accession>A0A103XZV1</accession>
<keyword evidence="4" id="KW-1185">Reference proteome</keyword>
<dbReference type="GO" id="GO:0035251">
    <property type="term" value="F:UDP-glucosyltransferase activity"/>
    <property type="evidence" value="ECO:0007669"/>
    <property type="project" value="TreeGrafter"/>
</dbReference>
<dbReference type="Proteomes" id="UP000243975">
    <property type="component" value="Unassembled WGS sequence"/>
</dbReference>
<dbReference type="PANTHER" id="PTHR48047:SF182">
    <property type="entry name" value="GLYCOSYLTRANSFERASE"/>
    <property type="match status" value="1"/>
</dbReference>
<dbReference type="Gramene" id="KVH99934">
    <property type="protein sequence ID" value="KVH99934"/>
    <property type="gene ID" value="Ccrd_021814"/>
</dbReference>
<dbReference type="STRING" id="59895.A0A103XZV1"/>
<dbReference type="Gene3D" id="3.40.50.2000">
    <property type="entry name" value="Glycogen Phosphorylase B"/>
    <property type="match status" value="1"/>
</dbReference>
<comment type="similarity">
    <text evidence="1">Belongs to the UDP-glycosyltransferase family.</text>
</comment>
<dbReference type="PANTHER" id="PTHR48047">
    <property type="entry name" value="GLYCOSYLTRANSFERASE"/>
    <property type="match status" value="1"/>
</dbReference>
<reference evidence="3 4" key="1">
    <citation type="journal article" date="2016" name="Sci. Rep.">
        <title>The genome sequence of the outbreeding globe artichoke constructed de novo incorporating a phase-aware low-pass sequencing strategy of F1 progeny.</title>
        <authorList>
            <person name="Scaglione D."/>
            <person name="Reyes-Chin-Wo S."/>
            <person name="Acquadro A."/>
            <person name="Froenicke L."/>
            <person name="Portis E."/>
            <person name="Beitel C."/>
            <person name="Tirone M."/>
            <person name="Mauro R."/>
            <person name="Lo Monaco A."/>
            <person name="Mauromicale G."/>
            <person name="Faccioli P."/>
            <person name="Cattivelli L."/>
            <person name="Rieseberg L."/>
            <person name="Michelmore R."/>
            <person name="Lanteri S."/>
        </authorList>
    </citation>
    <scope>NUCLEOTIDE SEQUENCE [LARGE SCALE GENOMIC DNA]</scope>
    <source>
        <strain evidence="3">2C</strain>
    </source>
</reference>
<evidence type="ECO:0000313" key="3">
    <source>
        <dbReference type="EMBL" id="KVH99934.1"/>
    </source>
</evidence>
<comment type="caution">
    <text evidence="3">The sequence shown here is derived from an EMBL/GenBank/DDBJ whole genome shotgun (WGS) entry which is preliminary data.</text>
</comment>
<evidence type="ECO:0000256" key="1">
    <source>
        <dbReference type="ARBA" id="ARBA00009995"/>
    </source>
</evidence>
<dbReference type="SUPFAM" id="SSF53756">
    <property type="entry name" value="UDP-Glycosyltransferase/glycogen phosphorylase"/>
    <property type="match status" value="1"/>
</dbReference>
<dbReference type="EMBL" id="LEKV01003404">
    <property type="protein sequence ID" value="KVH99934.1"/>
    <property type="molecule type" value="Genomic_DNA"/>
</dbReference>